<keyword evidence="4 8" id="KW-0540">Nuclease</keyword>
<keyword evidence="8" id="KW-0698">rRNA processing</keyword>
<dbReference type="Pfam" id="PF00035">
    <property type="entry name" value="dsrm"/>
    <property type="match status" value="1"/>
</dbReference>
<keyword evidence="3 8" id="KW-0507">mRNA processing</keyword>
<keyword evidence="8" id="KW-0460">Magnesium</keyword>
<comment type="subunit">
    <text evidence="8">Homodimer.</text>
</comment>
<evidence type="ECO:0000313" key="12">
    <source>
        <dbReference type="Proteomes" id="UP001273505"/>
    </source>
</evidence>
<dbReference type="HAMAP" id="MF_00104">
    <property type="entry name" value="RNase_III"/>
    <property type="match status" value="1"/>
</dbReference>
<keyword evidence="8" id="KW-0699">rRNA-binding</keyword>
<comment type="caution">
    <text evidence="11">The sequence shown here is derived from an EMBL/GenBank/DDBJ whole genome shotgun (WGS) entry which is preliminary data.</text>
</comment>
<proteinExistence type="inferred from homology"/>
<dbReference type="RefSeq" id="WP_302722671.1">
    <property type="nucleotide sequence ID" value="NZ_JAULRU010000569.1"/>
</dbReference>
<evidence type="ECO:0000256" key="3">
    <source>
        <dbReference type="ARBA" id="ARBA00022664"/>
    </source>
</evidence>
<evidence type="ECO:0000256" key="5">
    <source>
        <dbReference type="ARBA" id="ARBA00022759"/>
    </source>
</evidence>
<comment type="function">
    <text evidence="8">Digests double-stranded RNA. Involved in the processing of primary rRNA transcript to yield the immediate precursors to the large and small rRNAs (23S and 16S). Processes some mRNAs, and tRNAs when they are encoded in the rRNA operon. Processes pre-crRNA and tracrRNA of type II CRISPR loci if present in the organism.</text>
</comment>
<dbReference type="PANTHER" id="PTHR11207:SF0">
    <property type="entry name" value="RIBONUCLEASE 3"/>
    <property type="match status" value="1"/>
</dbReference>
<keyword evidence="5 8" id="KW-0255">Endonuclease</keyword>
<evidence type="ECO:0000256" key="4">
    <source>
        <dbReference type="ARBA" id="ARBA00022722"/>
    </source>
</evidence>
<evidence type="ECO:0000256" key="6">
    <source>
        <dbReference type="ARBA" id="ARBA00022801"/>
    </source>
</evidence>
<comment type="similarity">
    <text evidence="2">Belongs to the ribonuclease III family.</text>
</comment>
<feature type="binding site" evidence="8">
    <location>
        <position position="114"/>
    </location>
    <ligand>
        <name>Mg(2+)</name>
        <dbReference type="ChEBI" id="CHEBI:18420"/>
    </ligand>
</feature>
<sequence length="227" mass="25239">MNDIALSRLQSKLNYEFKDSTLFTLALSHRSVGATNNERLEFLGDSILNFIIARALFDQFEAAREGQLSRLRAQMVKGETLAELAKEFDLGPCLKLGEGEMKSGGQRRDSILADAVEAIIGAIYIDSDFNTCRQCVLQWYKTRLAKLSLKSPAKDAKTSLQEFLQSRKEPLPDYRVVDIEGDAHAQTFTVECHVSLLHEPETATASSRRVAEKKSAAQALQKLGVES</sequence>
<feature type="domain" description="RNase III" evidence="10">
    <location>
        <begin position="6"/>
        <end position="128"/>
    </location>
</feature>
<protein>
    <recommendedName>
        <fullName evidence="8">Ribonuclease 3</fullName>
        <ecNumber evidence="8">3.1.26.3</ecNumber>
    </recommendedName>
    <alternativeName>
        <fullName evidence="8">Ribonuclease III</fullName>
        <shortName evidence="8">RNase III</shortName>
    </alternativeName>
</protein>
<dbReference type="NCBIfam" id="TIGR02191">
    <property type="entry name" value="RNaseIII"/>
    <property type="match status" value="1"/>
</dbReference>
<comment type="cofactor">
    <cofactor evidence="8">
        <name>Mg(2+)</name>
        <dbReference type="ChEBI" id="CHEBI:18420"/>
    </cofactor>
</comment>
<dbReference type="PROSITE" id="PS00517">
    <property type="entry name" value="RNASE_3_1"/>
    <property type="match status" value="1"/>
</dbReference>
<name>A0ABU4RW10_9GAMM</name>
<dbReference type="PANTHER" id="PTHR11207">
    <property type="entry name" value="RIBONUCLEASE III"/>
    <property type="match status" value="1"/>
</dbReference>
<evidence type="ECO:0000256" key="1">
    <source>
        <dbReference type="ARBA" id="ARBA00000109"/>
    </source>
</evidence>
<evidence type="ECO:0000313" key="11">
    <source>
        <dbReference type="EMBL" id="MDX6849058.1"/>
    </source>
</evidence>
<dbReference type="EC" id="3.1.26.3" evidence="8"/>
<keyword evidence="12" id="KW-1185">Reference proteome</keyword>
<feature type="domain" description="DRBM" evidence="9">
    <location>
        <begin position="155"/>
        <end position="225"/>
    </location>
</feature>
<dbReference type="PROSITE" id="PS50142">
    <property type="entry name" value="RNASE_3_2"/>
    <property type="match status" value="1"/>
</dbReference>
<evidence type="ECO:0000256" key="2">
    <source>
        <dbReference type="ARBA" id="ARBA00010183"/>
    </source>
</evidence>
<dbReference type="Proteomes" id="UP001273505">
    <property type="component" value="Unassembled WGS sequence"/>
</dbReference>
<dbReference type="InterPro" id="IPR011907">
    <property type="entry name" value="RNase_III"/>
</dbReference>
<dbReference type="InterPro" id="IPR014720">
    <property type="entry name" value="dsRBD_dom"/>
</dbReference>
<keyword evidence="7 8" id="KW-0694">RNA-binding</keyword>
<keyword evidence="6 8" id="KW-0378">Hydrolase</keyword>
<dbReference type="SMART" id="SM00358">
    <property type="entry name" value="DSRM"/>
    <property type="match status" value="1"/>
</dbReference>
<evidence type="ECO:0000259" key="9">
    <source>
        <dbReference type="PROSITE" id="PS50137"/>
    </source>
</evidence>
<keyword evidence="8" id="KW-0479">Metal-binding</keyword>
<dbReference type="Gene3D" id="1.10.1520.10">
    <property type="entry name" value="Ribonuclease III domain"/>
    <property type="match status" value="1"/>
</dbReference>
<evidence type="ECO:0000259" key="10">
    <source>
        <dbReference type="PROSITE" id="PS50142"/>
    </source>
</evidence>
<dbReference type="EMBL" id="JAXAFO010000009">
    <property type="protein sequence ID" value="MDX6849058.1"/>
    <property type="molecule type" value="Genomic_DNA"/>
</dbReference>
<feature type="active site" evidence="8">
    <location>
        <position position="45"/>
    </location>
</feature>
<gene>
    <name evidence="8 11" type="primary">rnc</name>
    <name evidence="11" type="ORF">SCD92_06780</name>
</gene>
<organism evidence="11 12">
    <name type="scientific">Gilvimarinus gilvus</name>
    <dbReference type="NCBI Taxonomy" id="3058038"/>
    <lineage>
        <taxon>Bacteria</taxon>
        <taxon>Pseudomonadati</taxon>
        <taxon>Pseudomonadota</taxon>
        <taxon>Gammaproteobacteria</taxon>
        <taxon>Cellvibrionales</taxon>
        <taxon>Cellvibrionaceae</taxon>
        <taxon>Gilvimarinus</taxon>
    </lineage>
</organism>
<dbReference type="Pfam" id="PF14622">
    <property type="entry name" value="Ribonucleas_3_3"/>
    <property type="match status" value="1"/>
</dbReference>
<dbReference type="SUPFAM" id="SSF69065">
    <property type="entry name" value="RNase III domain-like"/>
    <property type="match status" value="1"/>
</dbReference>
<evidence type="ECO:0000256" key="8">
    <source>
        <dbReference type="HAMAP-Rule" id="MF_00104"/>
    </source>
</evidence>
<keyword evidence="8" id="KW-0963">Cytoplasm</keyword>
<dbReference type="PROSITE" id="PS50137">
    <property type="entry name" value="DS_RBD"/>
    <property type="match status" value="1"/>
</dbReference>
<feature type="binding site" evidence="8">
    <location>
        <position position="41"/>
    </location>
    <ligand>
        <name>Mg(2+)</name>
        <dbReference type="ChEBI" id="CHEBI:18420"/>
    </ligand>
</feature>
<accession>A0ABU4RW10</accession>
<dbReference type="SMART" id="SM00535">
    <property type="entry name" value="RIBOc"/>
    <property type="match status" value="1"/>
</dbReference>
<comment type="catalytic activity">
    <reaction evidence="1 8">
        <text>Endonucleolytic cleavage to 5'-phosphomonoester.</text>
        <dbReference type="EC" id="3.1.26.3"/>
    </reaction>
</comment>
<dbReference type="SUPFAM" id="SSF54768">
    <property type="entry name" value="dsRNA-binding domain-like"/>
    <property type="match status" value="1"/>
</dbReference>
<dbReference type="InterPro" id="IPR000999">
    <property type="entry name" value="RNase_III_dom"/>
</dbReference>
<dbReference type="InterPro" id="IPR036389">
    <property type="entry name" value="RNase_III_sf"/>
</dbReference>
<evidence type="ECO:0000256" key="7">
    <source>
        <dbReference type="ARBA" id="ARBA00022884"/>
    </source>
</evidence>
<dbReference type="CDD" id="cd00593">
    <property type="entry name" value="RIBOc"/>
    <property type="match status" value="1"/>
</dbReference>
<dbReference type="GO" id="GO:0004525">
    <property type="term" value="F:ribonuclease III activity"/>
    <property type="evidence" value="ECO:0007669"/>
    <property type="project" value="UniProtKB-EC"/>
</dbReference>
<feature type="binding site" evidence="8">
    <location>
        <position position="117"/>
    </location>
    <ligand>
        <name>Mg(2+)</name>
        <dbReference type="ChEBI" id="CHEBI:18420"/>
    </ligand>
</feature>
<dbReference type="CDD" id="cd10845">
    <property type="entry name" value="DSRM_RNAse_III_family"/>
    <property type="match status" value="1"/>
</dbReference>
<feature type="active site" evidence="8">
    <location>
        <position position="117"/>
    </location>
</feature>
<comment type="subcellular location">
    <subcellularLocation>
        <location evidence="8">Cytoplasm</location>
    </subcellularLocation>
</comment>
<dbReference type="Gene3D" id="3.30.160.20">
    <property type="match status" value="1"/>
</dbReference>
<reference evidence="11 12" key="1">
    <citation type="submission" date="2023-11" db="EMBL/GenBank/DDBJ databases">
        <title>Gilvimarinus fulvus sp. nov., isolated from the surface of Kelp.</title>
        <authorList>
            <person name="Sun Y.Y."/>
            <person name="Gong Y."/>
            <person name="Du Z.J."/>
        </authorList>
    </citation>
    <scope>NUCLEOTIDE SEQUENCE [LARGE SCALE GENOMIC DNA]</scope>
    <source>
        <strain evidence="11 12">SDUM040013</strain>
    </source>
</reference>
<keyword evidence="8" id="KW-0819">tRNA processing</keyword>